<dbReference type="EMBL" id="JAPDRQ010000056">
    <property type="protein sequence ID" value="KAJ9658008.1"/>
    <property type="molecule type" value="Genomic_DNA"/>
</dbReference>
<gene>
    <name evidence="1" type="ORF">H2198_003977</name>
</gene>
<keyword evidence="2" id="KW-1185">Reference proteome</keyword>
<reference evidence="1" key="1">
    <citation type="submission" date="2022-10" db="EMBL/GenBank/DDBJ databases">
        <title>Culturing micro-colonial fungi from biological soil crusts in the Mojave desert and describing Neophaeococcomyces mojavensis, and introducing the new genera and species Taxawa tesnikishii.</title>
        <authorList>
            <person name="Kurbessoian T."/>
            <person name="Stajich J.E."/>
        </authorList>
    </citation>
    <scope>NUCLEOTIDE SEQUENCE</scope>
    <source>
        <strain evidence="1">JES_112</strain>
    </source>
</reference>
<sequence>MEARINTKNILIVLSPSDESLLKDFCGIVLTANDHSSGLPSFARKTVYLCGDLCKANDYDLKAAARIFVIKELSHGYDDHGDSKAWTLIDLGRVPILVHGVGVLYRRFFDLDSDYFQRIHTEHALQSLTESTKPGIALRTGIYLTPVKQDGAELHFRLLRCSTNLSGPTENFRANDRHIVDALNQEATYIFRNQAPLNHVLAQNYSNRPATATQKQVKAKISAHADKTKDMPVNGIMAFCTFYDQLDQLRPLPQDAFDFGYKGISGLTKLHFRAKESSEGFHQSSLPSQFVVTLYPNSVFFMPLSTNRLYTHEIQSSALDAGLLPTRLGYVVRCSKAEAVHDSGDTFLKIGRRRMKLEPPTIEGMNELRKLYVEENKSQARMNYGNQFFFSMNAGDYMAPEYKMADEFRTYTLPVKDKIFAELLASVQFEALGKGRQGAVLVKTDETNRIPIVRTTTKYTAPAQHFQSIHEQLAQQIRKFASLSTGFNNALIEIYTNAYTTMGSHSDQALDLADESFIAVFSCYEHPELATSPRMLVVESKESGGEFQIAMTHNSVIVFSTDTNRRFKHKIVLDTSAHT</sequence>
<evidence type="ECO:0000313" key="2">
    <source>
        <dbReference type="Proteomes" id="UP001172386"/>
    </source>
</evidence>
<proteinExistence type="predicted"/>
<organism evidence="1 2">
    <name type="scientific">Neophaeococcomyces mojaviensis</name>
    <dbReference type="NCBI Taxonomy" id="3383035"/>
    <lineage>
        <taxon>Eukaryota</taxon>
        <taxon>Fungi</taxon>
        <taxon>Dikarya</taxon>
        <taxon>Ascomycota</taxon>
        <taxon>Pezizomycotina</taxon>
        <taxon>Eurotiomycetes</taxon>
        <taxon>Chaetothyriomycetidae</taxon>
        <taxon>Chaetothyriales</taxon>
        <taxon>Chaetothyriales incertae sedis</taxon>
        <taxon>Neophaeococcomyces</taxon>
    </lineage>
</organism>
<evidence type="ECO:0000313" key="1">
    <source>
        <dbReference type="EMBL" id="KAJ9658008.1"/>
    </source>
</evidence>
<comment type="caution">
    <text evidence="1">The sequence shown here is derived from an EMBL/GenBank/DDBJ whole genome shotgun (WGS) entry which is preliminary data.</text>
</comment>
<accession>A0ACC3A9Y3</accession>
<dbReference type="Proteomes" id="UP001172386">
    <property type="component" value="Unassembled WGS sequence"/>
</dbReference>
<protein>
    <submittedName>
        <fullName evidence="1">Uncharacterized protein</fullName>
    </submittedName>
</protein>
<name>A0ACC3A9Y3_9EURO</name>